<dbReference type="PANTHER" id="PTHR37017:SF11">
    <property type="entry name" value="ESTERASE_LIPASE_THIOESTERASE DOMAIN-CONTAINING PROTEIN"/>
    <property type="match status" value="1"/>
</dbReference>
<dbReference type="GO" id="GO:0016787">
    <property type="term" value="F:hydrolase activity"/>
    <property type="evidence" value="ECO:0007669"/>
    <property type="project" value="UniProtKB-KW"/>
</dbReference>
<keyword evidence="2" id="KW-0378">Hydrolase</keyword>
<dbReference type="InterPro" id="IPR052897">
    <property type="entry name" value="Sec-Metab_Biosynth_Hydrolase"/>
</dbReference>
<evidence type="ECO:0000259" key="1">
    <source>
        <dbReference type="Pfam" id="PF12697"/>
    </source>
</evidence>
<sequence>MADFLLVHGSCHGAWCWRDLIPALQERGHTARAINMPSHGSDVTPIAEVTLESCRDAVLDASTPDTLIVGHSWGGYPISAAAEHDPQAMRGLVYLCAYVPISGLSMVEMRKRAKRQPLLQAVMKSDDGQSFTIDPEQVPALFYHDCPPERVLYAQPRLCPQAIKPQSTPLTVTDRYYGVPKAYIRCADDRTIPPEYQEEMTTDWPLDRVHVMNSSHSPFFADPQGLARLLTRIEGQF</sequence>
<accession>A0A6B2NSJ3</accession>
<feature type="domain" description="AB hydrolase-1" evidence="1">
    <location>
        <begin position="4"/>
        <end position="228"/>
    </location>
</feature>
<gene>
    <name evidence="2" type="ORF">G0P99_19515</name>
</gene>
<protein>
    <submittedName>
        <fullName evidence="2">Alpha/beta fold hydrolase</fullName>
    </submittedName>
</protein>
<dbReference type="EMBL" id="JAAGOX010000053">
    <property type="protein sequence ID" value="NDW47141.1"/>
    <property type="molecule type" value="Genomic_DNA"/>
</dbReference>
<organism evidence="2">
    <name type="scientific">Ruegeria sp. PrR005</name>
    <dbReference type="NCBI Taxonomy" id="2706882"/>
    <lineage>
        <taxon>Bacteria</taxon>
        <taxon>Pseudomonadati</taxon>
        <taxon>Pseudomonadota</taxon>
        <taxon>Alphaproteobacteria</taxon>
        <taxon>Rhodobacterales</taxon>
        <taxon>Roseobacteraceae</taxon>
        <taxon>Ruegeria</taxon>
    </lineage>
</organism>
<name>A0A6B2NSJ3_9RHOB</name>
<dbReference type="AlphaFoldDB" id="A0A6B2NSJ3"/>
<dbReference type="SUPFAM" id="SSF53474">
    <property type="entry name" value="alpha/beta-Hydrolases"/>
    <property type="match status" value="1"/>
</dbReference>
<comment type="caution">
    <text evidence="2">The sequence shown here is derived from an EMBL/GenBank/DDBJ whole genome shotgun (WGS) entry which is preliminary data.</text>
</comment>
<dbReference type="PANTHER" id="PTHR37017">
    <property type="entry name" value="AB HYDROLASE-1 DOMAIN-CONTAINING PROTEIN-RELATED"/>
    <property type="match status" value="1"/>
</dbReference>
<dbReference type="Gene3D" id="3.40.50.1820">
    <property type="entry name" value="alpha/beta hydrolase"/>
    <property type="match status" value="1"/>
</dbReference>
<dbReference type="Pfam" id="PF12697">
    <property type="entry name" value="Abhydrolase_6"/>
    <property type="match status" value="1"/>
</dbReference>
<reference evidence="2" key="1">
    <citation type="submission" date="2020-02" db="EMBL/GenBank/DDBJ databases">
        <title>Delineation of the pyrene-degrading pathway in Roseobacter clade bacteria by genomic analysis.</title>
        <authorList>
            <person name="Zhou H."/>
            <person name="Wang H."/>
        </authorList>
    </citation>
    <scope>NUCLEOTIDE SEQUENCE</scope>
    <source>
        <strain evidence="2">PrR005</strain>
    </source>
</reference>
<proteinExistence type="predicted"/>
<dbReference type="InterPro" id="IPR029058">
    <property type="entry name" value="AB_hydrolase_fold"/>
</dbReference>
<dbReference type="InterPro" id="IPR000073">
    <property type="entry name" value="AB_hydrolase_1"/>
</dbReference>
<evidence type="ECO:0000313" key="2">
    <source>
        <dbReference type="EMBL" id="NDW47141.1"/>
    </source>
</evidence>
<dbReference type="RefSeq" id="WP_164132149.1">
    <property type="nucleotide sequence ID" value="NZ_JAAGOX010000053.1"/>
</dbReference>